<comment type="caution">
    <text evidence="3">The sequence shown here is derived from an EMBL/GenBank/DDBJ whole genome shotgun (WGS) entry which is preliminary data.</text>
</comment>
<accession>A0A917CI73</accession>
<dbReference type="InterPro" id="IPR036873">
    <property type="entry name" value="Rhodanese-like_dom_sf"/>
</dbReference>
<proteinExistence type="predicted"/>
<reference evidence="3" key="1">
    <citation type="journal article" date="2014" name="Int. J. Syst. Evol. Microbiol.">
        <title>Complete genome sequence of Corynebacterium casei LMG S-19264T (=DSM 44701T), isolated from a smear-ripened cheese.</title>
        <authorList>
            <consortium name="US DOE Joint Genome Institute (JGI-PGF)"/>
            <person name="Walter F."/>
            <person name="Albersmeier A."/>
            <person name="Kalinowski J."/>
            <person name="Ruckert C."/>
        </authorList>
    </citation>
    <scope>NUCLEOTIDE SEQUENCE</scope>
    <source>
        <strain evidence="3">CGMCC 1.12181</strain>
    </source>
</reference>
<dbReference type="InterPro" id="IPR001763">
    <property type="entry name" value="Rhodanese-like_dom"/>
</dbReference>
<dbReference type="SUPFAM" id="SSF52821">
    <property type="entry name" value="Rhodanese/Cell cycle control phosphatase"/>
    <property type="match status" value="1"/>
</dbReference>
<sequence length="141" mass="15806">MSQLAEFTGNHPFLVMLFLIAAFLFFWTVLKEQSSQLKTISTDQLTRLVNQQNAVLVDTRSAEQFQAGHIVNAVNIPANEIDQATKKLPKGKKRPVVVYCQVGRTSMKACQQLEKQGFEQIFNLKGGLNAWVNDKLPLSKA</sequence>
<dbReference type="Proteomes" id="UP000605253">
    <property type="component" value="Unassembled WGS sequence"/>
</dbReference>
<feature type="domain" description="Rhodanese" evidence="2">
    <location>
        <begin position="50"/>
        <end position="140"/>
    </location>
</feature>
<dbReference type="PROSITE" id="PS50206">
    <property type="entry name" value="RHODANESE_3"/>
    <property type="match status" value="1"/>
</dbReference>
<dbReference type="PANTHER" id="PTHR43031:SF18">
    <property type="entry name" value="RHODANESE-RELATED SULFURTRANSFERASES"/>
    <property type="match status" value="1"/>
</dbReference>
<protein>
    <submittedName>
        <fullName evidence="3">Sulfurtransferase</fullName>
    </submittedName>
</protein>
<dbReference type="RefSeq" id="WP_188364178.1">
    <property type="nucleotide sequence ID" value="NZ_BAABJF010000032.1"/>
</dbReference>
<dbReference type="EMBL" id="BMEO01000002">
    <property type="protein sequence ID" value="GGF87590.1"/>
    <property type="molecule type" value="Genomic_DNA"/>
</dbReference>
<dbReference type="Gene3D" id="3.40.250.10">
    <property type="entry name" value="Rhodanese-like domain"/>
    <property type="match status" value="1"/>
</dbReference>
<evidence type="ECO:0000313" key="4">
    <source>
        <dbReference type="Proteomes" id="UP000605253"/>
    </source>
</evidence>
<name>A0A917CI73_9GAMM</name>
<dbReference type="PANTHER" id="PTHR43031">
    <property type="entry name" value="FAD-DEPENDENT OXIDOREDUCTASE"/>
    <property type="match status" value="1"/>
</dbReference>
<dbReference type="CDD" id="cd00158">
    <property type="entry name" value="RHOD"/>
    <property type="match status" value="1"/>
</dbReference>
<gene>
    <name evidence="3" type="ORF">GCM10011365_05830</name>
</gene>
<dbReference type="AlphaFoldDB" id="A0A917CI73"/>
<organism evidence="3 4">
    <name type="scientific">Marinicella pacifica</name>
    <dbReference type="NCBI Taxonomy" id="1171543"/>
    <lineage>
        <taxon>Bacteria</taxon>
        <taxon>Pseudomonadati</taxon>
        <taxon>Pseudomonadota</taxon>
        <taxon>Gammaproteobacteria</taxon>
        <taxon>Lysobacterales</taxon>
        <taxon>Marinicellaceae</taxon>
        <taxon>Marinicella</taxon>
    </lineage>
</organism>
<evidence type="ECO:0000256" key="1">
    <source>
        <dbReference type="SAM" id="Phobius"/>
    </source>
</evidence>
<evidence type="ECO:0000313" key="3">
    <source>
        <dbReference type="EMBL" id="GGF87590.1"/>
    </source>
</evidence>
<evidence type="ECO:0000259" key="2">
    <source>
        <dbReference type="PROSITE" id="PS50206"/>
    </source>
</evidence>
<reference evidence="3" key="2">
    <citation type="submission" date="2020-09" db="EMBL/GenBank/DDBJ databases">
        <authorList>
            <person name="Sun Q."/>
            <person name="Zhou Y."/>
        </authorList>
    </citation>
    <scope>NUCLEOTIDE SEQUENCE</scope>
    <source>
        <strain evidence="3">CGMCC 1.12181</strain>
    </source>
</reference>
<keyword evidence="4" id="KW-1185">Reference proteome</keyword>
<dbReference type="InterPro" id="IPR050229">
    <property type="entry name" value="GlpE_sulfurtransferase"/>
</dbReference>
<keyword evidence="1" id="KW-0812">Transmembrane</keyword>
<dbReference type="Pfam" id="PF00581">
    <property type="entry name" value="Rhodanese"/>
    <property type="match status" value="1"/>
</dbReference>
<dbReference type="SMART" id="SM00450">
    <property type="entry name" value="RHOD"/>
    <property type="match status" value="1"/>
</dbReference>
<feature type="transmembrane region" description="Helical" evidence="1">
    <location>
        <begin position="12"/>
        <end position="30"/>
    </location>
</feature>
<keyword evidence="1" id="KW-1133">Transmembrane helix</keyword>
<keyword evidence="1" id="KW-0472">Membrane</keyword>